<dbReference type="AlphaFoldDB" id="A0A858PY45"/>
<keyword evidence="2" id="KW-1185">Reference proteome</keyword>
<protein>
    <submittedName>
        <fullName evidence="1">Uncharacterized protein</fullName>
    </submittedName>
</protein>
<gene>
    <name evidence="1" type="ORF">ANPL_01935</name>
</gene>
<dbReference type="RefSeq" id="WP_169193126.1">
    <property type="nucleotide sequence ID" value="NZ_CP046391.1"/>
</dbReference>
<dbReference type="KEGG" id="aplt:ANPL_01935"/>
<accession>A0A858PY45</accession>
<evidence type="ECO:0000313" key="2">
    <source>
        <dbReference type="Proteomes" id="UP000500930"/>
    </source>
</evidence>
<sequence length="137" mass="14199">MPRPQSAAQPNSSIPEAAADLSNTLGNTLQHVTDALKQGETVAHPIRAESKAIYQKARTARIDDMAKSQQATLDSKTAVHAAAAELGSTLAAALQFVADSTTAKTAQKHLPASTQGAIKRGTTLITAAQGTAQDQKI</sequence>
<organism evidence="1 2">
    <name type="scientific">Anaplasma platys</name>
    <dbReference type="NCBI Taxonomy" id="949"/>
    <lineage>
        <taxon>Bacteria</taxon>
        <taxon>Pseudomonadati</taxon>
        <taxon>Pseudomonadota</taxon>
        <taxon>Alphaproteobacteria</taxon>
        <taxon>Rickettsiales</taxon>
        <taxon>Anaplasmataceae</taxon>
        <taxon>Anaplasma</taxon>
    </lineage>
</organism>
<name>A0A858PY45_9RICK</name>
<dbReference type="EMBL" id="CP046391">
    <property type="protein sequence ID" value="QJC27487.1"/>
    <property type="molecule type" value="Genomic_DNA"/>
</dbReference>
<evidence type="ECO:0000313" key="1">
    <source>
        <dbReference type="EMBL" id="QJC27487.1"/>
    </source>
</evidence>
<proteinExistence type="predicted"/>
<reference evidence="1 2" key="1">
    <citation type="journal article" date="2020" name="Pathogens">
        <title>First Whole Genome Sequence of Anaplasma platys, an Obligate Intracellular Rickettsial Pathogen of Dogs.</title>
        <authorList>
            <person name="Llanes A."/>
            <person name="Rajeev S."/>
        </authorList>
    </citation>
    <scope>NUCLEOTIDE SEQUENCE [LARGE SCALE GENOMIC DNA]</scope>
    <source>
        <strain evidence="1 2">S3</strain>
    </source>
</reference>
<dbReference type="Proteomes" id="UP000500930">
    <property type="component" value="Chromosome"/>
</dbReference>